<evidence type="ECO:0000256" key="1">
    <source>
        <dbReference type="SAM" id="MobiDB-lite"/>
    </source>
</evidence>
<protein>
    <recommendedName>
        <fullName evidence="4">Histone chaperone domain-containing protein</fullName>
    </recommendedName>
</protein>
<accession>A0A9W7H0N8</accession>
<feature type="compositionally biased region" description="Acidic residues" evidence="1">
    <location>
        <begin position="113"/>
        <end position="129"/>
    </location>
</feature>
<organism evidence="2 3">
    <name type="scientific">Hibiscus trionum</name>
    <name type="common">Flower of an hour</name>
    <dbReference type="NCBI Taxonomy" id="183268"/>
    <lineage>
        <taxon>Eukaryota</taxon>
        <taxon>Viridiplantae</taxon>
        <taxon>Streptophyta</taxon>
        <taxon>Embryophyta</taxon>
        <taxon>Tracheophyta</taxon>
        <taxon>Spermatophyta</taxon>
        <taxon>Magnoliopsida</taxon>
        <taxon>eudicotyledons</taxon>
        <taxon>Gunneridae</taxon>
        <taxon>Pentapetalae</taxon>
        <taxon>rosids</taxon>
        <taxon>malvids</taxon>
        <taxon>Malvales</taxon>
        <taxon>Malvaceae</taxon>
        <taxon>Malvoideae</taxon>
        <taxon>Hibiscus</taxon>
    </lineage>
</organism>
<proteinExistence type="predicted"/>
<feature type="compositionally biased region" description="Polar residues" evidence="1">
    <location>
        <begin position="28"/>
        <end position="43"/>
    </location>
</feature>
<name>A0A9W7H0N8_HIBTR</name>
<dbReference type="AlphaFoldDB" id="A0A9W7H0N8"/>
<dbReference type="EMBL" id="BSYR01000005">
    <property type="protein sequence ID" value="GMI67556.1"/>
    <property type="molecule type" value="Genomic_DNA"/>
</dbReference>
<feature type="region of interest" description="Disordered" evidence="1">
    <location>
        <begin position="1"/>
        <end position="188"/>
    </location>
</feature>
<comment type="caution">
    <text evidence="2">The sequence shown here is derived from an EMBL/GenBank/DDBJ whole genome shotgun (WGS) entry which is preliminary data.</text>
</comment>
<evidence type="ECO:0000313" key="2">
    <source>
        <dbReference type="EMBL" id="GMI67556.1"/>
    </source>
</evidence>
<sequence>MAETKSPQEPALPAKRKPDLTSQDHDPQQNLPLKSPKLQTQDETILPSEDDHAIHPSGNGDSSVPEPRPENEDPRVYSEEGDEDEDDDYEDDDNEEEENGSTPVDRKGKGILIEEENDSDDEDGDDDSSDGGNESDGASDLSNDPLAEVDLDNILPSRTRRQVVPHGVHIAKEVGNKGEADDGDDSDA</sequence>
<dbReference type="PANTHER" id="PTHR36899:SF3">
    <property type="entry name" value="F13K23.8 PROTEIN"/>
    <property type="match status" value="1"/>
</dbReference>
<dbReference type="PANTHER" id="PTHR36899">
    <property type="entry name" value="OS04G0395700 PROTEIN"/>
    <property type="match status" value="1"/>
</dbReference>
<keyword evidence="3" id="KW-1185">Reference proteome</keyword>
<feature type="compositionally biased region" description="Basic and acidic residues" evidence="1">
    <location>
        <begin position="170"/>
        <end position="180"/>
    </location>
</feature>
<feature type="compositionally biased region" description="Acidic residues" evidence="1">
    <location>
        <begin position="79"/>
        <end position="99"/>
    </location>
</feature>
<evidence type="ECO:0000313" key="3">
    <source>
        <dbReference type="Proteomes" id="UP001165190"/>
    </source>
</evidence>
<feature type="compositionally biased region" description="Basic and acidic residues" evidence="1">
    <location>
        <begin position="16"/>
        <end position="27"/>
    </location>
</feature>
<feature type="compositionally biased region" description="Basic and acidic residues" evidence="1">
    <location>
        <begin position="67"/>
        <end position="78"/>
    </location>
</feature>
<gene>
    <name evidence="2" type="ORF">HRI_000424900</name>
</gene>
<dbReference type="Proteomes" id="UP001165190">
    <property type="component" value="Unassembled WGS sequence"/>
</dbReference>
<dbReference type="OrthoDB" id="696786at2759"/>
<feature type="compositionally biased region" description="Low complexity" evidence="1">
    <location>
        <begin position="130"/>
        <end position="140"/>
    </location>
</feature>
<evidence type="ECO:0008006" key="4">
    <source>
        <dbReference type="Google" id="ProtNLM"/>
    </source>
</evidence>
<reference evidence="2" key="1">
    <citation type="submission" date="2023-05" db="EMBL/GenBank/DDBJ databases">
        <title>Genome and transcriptome analyses reveal genes involved in the formation of fine ridges on petal epidermal cells in Hibiscus trionum.</title>
        <authorList>
            <person name="Koshimizu S."/>
            <person name="Masuda S."/>
            <person name="Ishii T."/>
            <person name="Shirasu K."/>
            <person name="Hoshino A."/>
            <person name="Arita M."/>
        </authorList>
    </citation>
    <scope>NUCLEOTIDE SEQUENCE</scope>
    <source>
        <strain evidence="2">Hamamatsu line</strain>
    </source>
</reference>